<dbReference type="EMBL" id="JBHTBX010000003">
    <property type="protein sequence ID" value="MFC7434229.1"/>
    <property type="molecule type" value="Genomic_DNA"/>
</dbReference>
<reference evidence="5" key="1">
    <citation type="journal article" date="2019" name="Int. J. Syst. Evol. Microbiol.">
        <title>The Global Catalogue of Microorganisms (GCM) 10K type strain sequencing project: providing services to taxonomists for standard genome sequencing and annotation.</title>
        <authorList>
            <consortium name="The Broad Institute Genomics Platform"/>
            <consortium name="The Broad Institute Genome Sequencing Center for Infectious Disease"/>
            <person name="Wu L."/>
            <person name="Ma J."/>
        </authorList>
    </citation>
    <scope>NUCLEOTIDE SEQUENCE [LARGE SCALE GENOMIC DNA]</scope>
    <source>
        <strain evidence="5">CCUG 54518</strain>
    </source>
</reference>
<dbReference type="RefSeq" id="WP_382255302.1">
    <property type="nucleotide sequence ID" value="NZ_JBHTBX010000003.1"/>
</dbReference>
<accession>A0ABW2R809</accession>
<name>A0ABW2R809_9BURK</name>
<gene>
    <name evidence="4" type="ORF">ACFQNJ_06855</name>
</gene>
<evidence type="ECO:0000256" key="1">
    <source>
        <dbReference type="ARBA" id="ARBA00022553"/>
    </source>
</evidence>
<keyword evidence="1 2" id="KW-0597">Phosphoprotein</keyword>
<feature type="domain" description="Response regulatory" evidence="3">
    <location>
        <begin position="5"/>
        <end position="125"/>
    </location>
</feature>
<dbReference type="PROSITE" id="PS50110">
    <property type="entry name" value="RESPONSE_REGULATORY"/>
    <property type="match status" value="1"/>
</dbReference>
<dbReference type="InterPro" id="IPR058245">
    <property type="entry name" value="NreC/VraR/RcsB-like_REC"/>
</dbReference>
<evidence type="ECO:0000313" key="5">
    <source>
        <dbReference type="Proteomes" id="UP001596495"/>
    </source>
</evidence>
<keyword evidence="5" id="KW-1185">Reference proteome</keyword>
<evidence type="ECO:0000313" key="4">
    <source>
        <dbReference type="EMBL" id="MFC7434229.1"/>
    </source>
</evidence>
<protein>
    <submittedName>
        <fullName evidence="4">Response regulator transcription factor</fullName>
    </submittedName>
</protein>
<dbReference type="Gene3D" id="3.40.50.2300">
    <property type="match status" value="1"/>
</dbReference>
<dbReference type="InterPro" id="IPR050595">
    <property type="entry name" value="Bact_response_regulator"/>
</dbReference>
<dbReference type="CDD" id="cd17535">
    <property type="entry name" value="REC_NarL-like"/>
    <property type="match status" value="1"/>
</dbReference>
<organism evidence="4 5">
    <name type="scientific">Hydrogenophaga bisanensis</name>
    <dbReference type="NCBI Taxonomy" id="439611"/>
    <lineage>
        <taxon>Bacteria</taxon>
        <taxon>Pseudomonadati</taxon>
        <taxon>Pseudomonadota</taxon>
        <taxon>Betaproteobacteria</taxon>
        <taxon>Burkholderiales</taxon>
        <taxon>Comamonadaceae</taxon>
        <taxon>Hydrogenophaga</taxon>
    </lineage>
</organism>
<dbReference type="InterPro" id="IPR011006">
    <property type="entry name" value="CheY-like_superfamily"/>
</dbReference>
<dbReference type="SUPFAM" id="SSF52172">
    <property type="entry name" value="CheY-like"/>
    <property type="match status" value="1"/>
</dbReference>
<comment type="caution">
    <text evidence="4">The sequence shown here is derived from an EMBL/GenBank/DDBJ whole genome shotgun (WGS) entry which is preliminary data.</text>
</comment>
<dbReference type="SMART" id="SM00448">
    <property type="entry name" value="REC"/>
    <property type="match status" value="1"/>
</dbReference>
<evidence type="ECO:0000256" key="2">
    <source>
        <dbReference type="PROSITE-ProRule" id="PRU00169"/>
    </source>
</evidence>
<evidence type="ECO:0000259" key="3">
    <source>
        <dbReference type="PROSITE" id="PS50110"/>
    </source>
</evidence>
<dbReference type="PANTHER" id="PTHR44591:SF3">
    <property type="entry name" value="RESPONSE REGULATORY DOMAIN-CONTAINING PROTEIN"/>
    <property type="match status" value="1"/>
</dbReference>
<dbReference type="Proteomes" id="UP001596495">
    <property type="component" value="Unassembled WGS sequence"/>
</dbReference>
<dbReference type="Pfam" id="PF00072">
    <property type="entry name" value="Response_reg"/>
    <property type="match status" value="1"/>
</dbReference>
<proteinExistence type="predicted"/>
<dbReference type="PANTHER" id="PTHR44591">
    <property type="entry name" value="STRESS RESPONSE REGULATOR PROTEIN 1"/>
    <property type="match status" value="1"/>
</dbReference>
<sequence>MSRLKTFLVEDSPVIRSNLAAALEDLAPVDIVGHAASADDAILQLETLIEQDGFDLVIIDIFLKGGSGLDVLSRLSKLRAPARPVVLTNYATPEIRAECLHLGADKVFDKSRDIDALVGYCNEVAAG</sequence>
<feature type="modified residue" description="4-aspartylphosphate" evidence="2">
    <location>
        <position position="60"/>
    </location>
</feature>
<dbReference type="InterPro" id="IPR001789">
    <property type="entry name" value="Sig_transdc_resp-reg_receiver"/>
</dbReference>